<feature type="compositionally biased region" description="Polar residues" evidence="1">
    <location>
        <begin position="721"/>
        <end position="730"/>
    </location>
</feature>
<feature type="compositionally biased region" description="Low complexity" evidence="1">
    <location>
        <begin position="731"/>
        <end position="763"/>
    </location>
</feature>
<evidence type="ECO:0000313" key="2">
    <source>
        <dbReference type="EMBL" id="KAF4030334.1"/>
    </source>
</evidence>
<feature type="compositionally biased region" description="Low complexity" evidence="1">
    <location>
        <begin position="35"/>
        <end position="44"/>
    </location>
</feature>
<feature type="region of interest" description="Disordered" evidence="1">
    <location>
        <begin position="83"/>
        <end position="102"/>
    </location>
</feature>
<feature type="region of interest" description="Disordered" evidence="1">
    <location>
        <begin position="1"/>
        <end position="74"/>
    </location>
</feature>
<evidence type="ECO:0000256" key="1">
    <source>
        <dbReference type="SAM" id="MobiDB-lite"/>
    </source>
</evidence>
<accession>A0A833VVD4</accession>
<keyword evidence="3" id="KW-1185">Reference proteome</keyword>
<protein>
    <submittedName>
        <fullName evidence="2">Uncharacterized protein</fullName>
    </submittedName>
</protein>
<feature type="compositionally biased region" description="Basic and acidic residues" evidence="1">
    <location>
        <begin position="45"/>
        <end position="55"/>
    </location>
</feature>
<comment type="caution">
    <text evidence="2">The sequence shown here is derived from an EMBL/GenBank/DDBJ whole genome shotgun (WGS) entry which is preliminary data.</text>
</comment>
<feature type="compositionally biased region" description="Basic and acidic residues" evidence="1">
    <location>
        <begin position="21"/>
        <end position="31"/>
    </location>
</feature>
<name>A0A833VVD4_PHYIN</name>
<feature type="compositionally biased region" description="Polar residues" evidence="1">
    <location>
        <begin position="92"/>
        <end position="102"/>
    </location>
</feature>
<feature type="region of interest" description="Disordered" evidence="1">
    <location>
        <begin position="843"/>
        <end position="893"/>
    </location>
</feature>
<feature type="compositionally biased region" description="Low complexity" evidence="1">
    <location>
        <begin position="290"/>
        <end position="300"/>
    </location>
</feature>
<feature type="region of interest" description="Disordered" evidence="1">
    <location>
        <begin position="543"/>
        <end position="565"/>
    </location>
</feature>
<feature type="compositionally biased region" description="Basic and acidic residues" evidence="1">
    <location>
        <begin position="301"/>
        <end position="351"/>
    </location>
</feature>
<feature type="compositionally biased region" description="Polar residues" evidence="1">
    <location>
        <begin position="204"/>
        <end position="218"/>
    </location>
</feature>
<feature type="compositionally biased region" description="Basic and acidic residues" evidence="1">
    <location>
        <begin position="543"/>
        <end position="561"/>
    </location>
</feature>
<feature type="region of interest" description="Disordered" evidence="1">
    <location>
        <begin position="418"/>
        <end position="465"/>
    </location>
</feature>
<dbReference type="Proteomes" id="UP000602510">
    <property type="component" value="Unassembled WGS sequence"/>
</dbReference>
<evidence type="ECO:0000313" key="3">
    <source>
        <dbReference type="Proteomes" id="UP000602510"/>
    </source>
</evidence>
<organism evidence="2 3">
    <name type="scientific">Phytophthora infestans</name>
    <name type="common">Potato late blight agent</name>
    <name type="synonym">Botrytis infestans</name>
    <dbReference type="NCBI Taxonomy" id="4787"/>
    <lineage>
        <taxon>Eukaryota</taxon>
        <taxon>Sar</taxon>
        <taxon>Stramenopiles</taxon>
        <taxon>Oomycota</taxon>
        <taxon>Peronosporomycetes</taxon>
        <taxon>Peronosporales</taxon>
        <taxon>Peronosporaceae</taxon>
        <taxon>Phytophthora</taxon>
    </lineage>
</organism>
<dbReference type="AlphaFoldDB" id="A0A833VVD4"/>
<reference evidence="2" key="1">
    <citation type="submission" date="2020-04" db="EMBL/GenBank/DDBJ databases">
        <title>Hybrid Assembly of Korean Phytophthora infestans isolates.</title>
        <authorList>
            <person name="Prokchorchik M."/>
            <person name="Lee Y."/>
            <person name="Seo J."/>
            <person name="Cho J.-H."/>
            <person name="Park Y.-E."/>
            <person name="Jang D.-C."/>
            <person name="Im J.-S."/>
            <person name="Choi J.-G."/>
            <person name="Park H.-J."/>
            <person name="Lee G.-B."/>
            <person name="Lee Y.-G."/>
            <person name="Hong S.-Y."/>
            <person name="Cho K."/>
            <person name="Sohn K.H."/>
        </authorList>
    </citation>
    <scope>NUCLEOTIDE SEQUENCE</scope>
    <source>
        <strain evidence="2">KR_1_A1</strain>
    </source>
</reference>
<feature type="region of interest" description="Disordered" evidence="1">
    <location>
        <begin position="107"/>
        <end position="390"/>
    </location>
</feature>
<feature type="region of interest" description="Disordered" evidence="1">
    <location>
        <begin position="675"/>
        <end position="763"/>
    </location>
</feature>
<gene>
    <name evidence="2" type="ORF">GN244_ATG17912</name>
</gene>
<feature type="compositionally biased region" description="Basic residues" evidence="1">
    <location>
        <begin position="845"/>
        <end position="855"/>
    </location>
</feature>
<feature type="compositionally biased region" description="Polar residues" evidence="1">
    <location>
        <begin position="857"/>
        <end position="866"/>
    </location>
</feature>
<dbReference type="EMBL" id="WSZM01000695">
    <property type="protein sequence ID" value="KAF4030334.1"/>
    <property type="molecule type" value="Genomic_DNA"/>
</dbReference>
<feature type="compositionally biased region" description="Polar residues" evidence="1">
    <location>
        <begin position="675"/>
        <end position="698"/>
    </location>
</feature>
<feature type="compositionally biased region" description="Basic and acidic residues" evidence="1">
    <location>
        <begin position="267"/>
        <end position="284"/>
    </location>
</feature>
<sequence length="893" mass="101914">MQYQTNYPYATSTQQCGALSHAREEQRRRQQEYSQALAQQVAQREQQKRRERELDQPYGRRNSGLPNPPQHHFRQEAFEPTERGMLGGLGHNNPQDTRQSFARGQPQLRHRLPGGPESFDYSAANTFMPTYNAPPVQHRPSVDNNQAFRNGFGVPQQPHPMPQQSWPPPQQQQQPLNNDPMSGMVGPPPFGPGSDMQMGWGAPTSHQNAMAPTRNSQFWAGPGTTEQAAPPAVYPNYGSPQRQHFQPGKPQEDPSRHPNAQNAGRRQRTDIHDGGRGNSEDAERLRRKQQQQLEMQLALERQIEEKRQQKLEAKRRQEEEDRRELERFEEEQRRQRAEQERLQEEKRRKAALEQQKADQAAAAVAAANAQAKRQQQQKLHAQLNQPQQVQPLQQQNLHPQHPELFPNASPLKNPLTNSRAHLFEDPPEPPQSPVAPNYSYGYSHQNASPIRGHPGQPFAQDNNAGHVLDPKELRRQYDDMRDELSRQRHLVDQLRQAQAQIQQQRSPVRVVSDNVPTLMDLEQLRNELRGELAYREQLHRQELESLKREQQQGDRLPERPPQRYPRVRNSLELPTRIPNRVERVSSHPVAIQGQEESIWQRGFPVRRPQTLRSSIKEVDHRHGMPLDESVMSLRGESKFVYFDDGQDGEALEEHSDSTKVKAPLLSQKTIQKSVQFSPTRKASVKQSVAVTRSVSPRRSAQSEASDTDSDDEDRGFVVAGITSSPSHQQLTSSPTSHRARSAASSHRYSQLPPALASSSSLKSSNKWRLESMGANDSDEDLDQSLDGDQLEALFQRNVRRHEILLGFQSKFQGQPQCSKQLKDNRSPHAKLAWAALHQQLESNRRKSTLSQRRKLSAASNESNPEQTFDDEAALVASSRWMPPPNQRTRAINR</sequence>
<feature type="compositionally biased region" description="Polar residues" evidence="1">
    <location>
        <begin position="1"/>
        <end position="17"/>
    </location>
</feature>
<feature type="compositionally biased region" description="Low complexity" evidence="1">
    <location>
        <begin position="352"/>
        <end position="390"/>
    </location>
</feature>
<feature type="compositionally biased region" description="Pro residues" evidence="1">
    <location>
        <begin position="157"/>
        <end position="170"/>
    </location>
</feature>
<proteinExistence type="predicted"/>